<evidence type="ECO:0000256" key="1">
    <source>
        <dbReference type="ARBA" id="ARBA00004970"/>
    </source>
</evidence>
<protein>
    <recommendedName>
        <fullName evidence="3 8">Histidinol-phosphatase</fullName>
        <shortName evidence="8">HolPase</shortName>
        <ecNumber evidence="3 8">3.1.3.15</ecNumber>
    </recommendedName>
</protein>
<dbReference type="NCBIfam" id="TIGR01856">
    <property type="entry name" value="hisJ_fam"/>
    <property type="match status" value="1"/>
</dbReference>
<dbReference type="InterPro" id="IPR010140">
    <property type="entry name" value="Histidinol_P_phosphatase_HisJ"/>
</dbReference>
<reference evidence="10 11" key="1">
    <citation type="submission" date="2014-07" db="EMBL/GenBank/DDBJ databases">
        <title>Draft genome of Clostridium sulfidigenes 113A isolated from sediments associated with methane hydrate from Krishna Godavari basin.</title>
        <authorList>
            <person name="Honkalas V.S."/>
            <person name="Dabir A.P."/>
            <person name="Arora P."/>
            <person name="Dhakephalkar P.K."/>
        </authorList>
    </citation>
    <scope>NUCLEOTIDE SEQUENCE [LARGE SCALE GENOMIC DNA]</scope>
    <source>
        <strain evidence="10 11">113A</strain>
    </source>
</reference>
<dbReference type="InterPro" id="IPR016195">
    <property type="entry name" value="Pol/histidinol_Pase-like"/>
</dbReference>
<evidence type="ECO:0000256" key="4">
    <source>
        <dbReference type="ARBA" id="ARBA00022605"/>
    </source>
</evidence>
<keyword evidence="4 8" id="KW-0028">Amino-acid biosynthesis</keyword>
<dbReference type="GO" id="GO:0000105">
    <property type="term" value="P:L-histidine biosynthetic process"/>
    <property type="evidence" value="ECO:0007669"/>
    <property type="project" value="UniProtKB-UniRule"/>
</dbReference>
<dbReference type="GO" id="GO:0004401">
    <property type="term" value="F:histidinol-phosphatase activity"/>
    <property type="evidence" value="ECO:0007669"/>
    <property type="project" value="UniProtKB-UniRule"/>
</dbReference>
<dbReference type="eggNOG" id="COG1387">
    <property type="taxonomic scope" value="Bacteria"/>
</dbReference>
<comment type="similarity">
    <text evidence="2 8">Belongs to the PHP hydrolase family. HisK subfamily.</text>
</comment>
<evidence type="ECO:0000313" key="11">
    <source>
        <dbReference type="Proteomes" id="UP000028542"/>
    </source>
</evidence>
<dbReference type="GO" id="GO:0005737">
    <property type="term" value="C:cytoplasm"/>
    <property type="evidence" value="ECO:0007669"/>
    <property type="project" value="TreeGrafter"/>
</dbReference>
<evidence type="ECO:0000313" key="10">
    <source>
        <dbReference type="EMBL" id="KEZ87595.1"/>
    </source>
</evidence>
<dbReference type="EC" id="3.1.3.15" evidence="3 8"/>
<dbReference type="Gene3D" id="3.20.20.140">
    <property type="entry name" value="Metal-dependent hydrolases"/>
    <property type="match status" value="1"/>
</dbReference>
<dbReference type="STRING" id="318464.IO99_04830"/>
<accession>A0A084JF61</accession>
<name>A0A084JF61_9CLOT</name>
<evidence type="ECO:0000256" key="7">
    <source>
        <dbReference type="ARBA" id="ARBA00049158"/>
    </source>
</evidence>
<dbReference type="PANTHER" id="PTHR21039">
    <property type="entry name" value="HISTIDINOL PHOSPHATASE-RELATED"/>
    <property type="match status" value="1"/>
</dbReference>
<evidence type="ECO:0000256" key="5">
    <source>
        <dbReference type="ARBA" id="ARBA00022801"/>
    </source>
</evidence>
<keyword evidence="5 8" id="KW-0378">Hydrolase</keyword>
<feature type="domain" description="PHP" evidence="9">
    <location>
        <begin position="3"/>
        <end position="186"/>
    </location>
</feature>
<dbReference type="PANTHER" id="PTHR21039:SF0">
    <property type="entry name" value="HISTIDINOL-PHOSPHATASE"/>
    <property type="match status" value="1"/>
</dbReference>
<dbReference type="EMBL" id="JPMD01000010">
    <property type="protein sequence ID" value="KEZ87595.1"/>
    <property type="molecule type" value="Genomic_DNA"/>
</dbReference>
<dbReference type="UniPathway" id="UPA00031">
    <property type="reaction ID" value="UER00013"/>
</dbReference>
<organism evidence="10 11">
    <name type="scientific">Clostridium sulfidigenes</name>
    <dbReference type="NCBI Taxonomy" id="318464"/>
    <lineage>
        <taxon>Bacteria</taxon>
        <taxon>Bacillati</taxon>
        <taxon>Bacillota</taxon>
        <taxon>Clostridia</taxon>
        <taxon>Eubacteriales</taxon>
        <taxon>Clostridiaceae</taxon>
        <taxon>Clostridium</taxon>
    </lineage>
</organism>
<comment type="catalytic activity">
    <reaction evidence="7 8">
        <text>L-histidinol phosphate + H2O = L-histidinol + phosphate</text>
        <dbReference type="Rhea" id="RHEA:14465"/>
        <dbReference type="ChEBI" id="CHEBI:15377"/>
        <dbReference type="ChEBI" id="CHEBI:43474"/>
        <dbReference type="ChEBI" id="CHEBI:57699"/>
        <dbReference type="ChEBI" id="CHEBI:57980"/>
        <dbReference type="EC" id="3.1.3.15"/>
    </reaction>
</comment>
<evidence type="ECO:0000256" key="2">
    <source>
        <dbReference type="ARBA" id="ARBA00009152"/>
    </source>
</evidence>
<proteinExistence type="inferred from homology"/>
<evidence type="ECO:0000256" key="8">
    <source>
        <dbReference type="RuleBase" id="RU366003"/>
    </source>
</evidence>
<comment type="pathway">
    <text evidence="1 8">Amino-acid biosynthesis; L-histidine biosynthesis; L-histidine from 5-phospho-alpha-D-ribose 1-diphosphate: step 8/9.</text>
</comment>
<gene>
    <name evidence="10" type="ORF">IO99_04830</name>
</gene>
<keyword evidence="11" id="KW-1185">Reference proteome</keyword>
<dbReference type="Pfam" id="PF02811">
    <property type="entry name" value="PHP"/>
    <property type="match status" value="1"/>
</dbReference>
<dbReference type="AlphaFoldDB" id="A0A084JF61"/>
<evidence type="ECO:0000256" key="6">
    <source>
        <dbReference type="ARBA" id="ARBA00023102"/>
    </source>
</evidence>
<evidence type="ECO:0000256" key="3">
    <source>
        <dbReference type="ARBA" id="ARBA00013085"/>
    </source>
</evidence>
<sequence length="254" mass="29508">MFDSHIHTCFSTDSNMKLTDAINTADKHNIGLVITDHMDLNYPKEAGFRFNVGDYFKEYGEYRSDNLLLGIEVGMSLDYKEDNEKLINSYDFDQVIGSQHTINNIDIGYSDIYEGLSYREVLIKYFQEICDCIKTHPYIDTLGHIDYISRYAPISDSEIYYDKYNDLIDSVIKTCIDTNTAMEINTRRIKSNVTFDNLKKIYSRYKELGGKYVTIGSDSHNPTAINNNFKEALLLCHLCNVKPIYFKNRKPEFF</sequence>
<dbReference type="Proteomes" id="UP000028542">
    <property type="component" value="Unassembled WGS sequence"/>
</dbReference>
<comment type="caution">
    <text evidence="10">The sequence shown here is derived from an EMBL/GenBank/DDBJ whole genome shotgun (WGS) entry which is preliminary data.</text>
</comment>
<dbReference type="SUPFAM" id="SSF89550">
    <property type="entry name" value="PHP domain-like"/>
    <property type="match status" value="1"/>
</dbReference>
<dbReference type="NCBIfam" id="NF004086">
    <property type="entry name" value="PRK05588.1"/>
    <property type="match status" value="1"/>
</dbReference>
<evidence type="ECO:0000259" key="9">
    <source>
        <dbReference type="Pfam" id="PF02811"/>
    </source>
</evidence>
<dbReference type="InterPro" id="IPR004013">
    <property type="entry name" value="PHP_dom"/>
</dbReference>
<keyword evidence="6 8" id="KW-0368">Histidine biosynthesis</keyword>